<evidence type="ECO:0000313" key="4">
    <source>
        <dbReference type="EMBL" id="MFC4722181.1"/>
    </source>
</evidence>
<dbReference type="Gene3D" id="2.40.50.1020">
    <property type="entry name" value="LytTr DNA-binding domain"/>
    <property type="match status" value="1"/>
</dbReference>
<dbReference type="InterPro" id="IPR011006">
    <property type="entry name" value="CheY-like_superfamily"/>
</dbReference>
<gene>
    <name evidence="4" type="ORF">ACFO5O_07605</name>
</gene>
<evidence type="ECO:0000259" key="2">
    <source>
        <dbReference type="PROSITE" id="PS50110"/>
    </source>
</evidence>
<organism evidence="4 5">
    <name type="scientific">Geojedonia litorea</name>
    <dbReference type="NCBI Taxonomy" id="1268269"/>
    <lineage>
        <taxon>Bacteria</taxon>
        <taxon>Pseudomonadati</taxon>
        <taxon>Bacteroidota</taxon>
        <taxon>Flavobacteriia</taxon>
        <taxon>Flavobacteriales</taxon>
        <taxon>Flavobacteriaceae</taxon>
        <taxon>Geojedonia</taxon>
    </lineage>
</organism>
<feature type="modified residue" description="4-aspartylphosphate" evidence="1">
    <location>
        <position position="61"/>
    </location>
</feature>
<proteinExistence type="predicted"/>
<dbReference type="InterPro" id="IPR007492">
    <property type="entry name" value="LytTR_DNA-bd_dom"/>
</dbReference>
<dbReference type="InterPro" id="IPR001789">
    <property type="entry name" value="Sig_transdc_resp-reg_receiver"/>
</dbReference>
<dbReference type="PROSITE" id="PS50110">
    <property type="entry name" value="RESPONSE_REGULATORY"/>
    <property type="match status" value="1"/>
</dbReference>
<keyword evidence="1" id="KW-0597">Phosphoprotein</keyword>
<dbReference type="Pfam" id="PF00072">
    <property type="entry name" value="Response_reg"/>
    <property type="match status" value="1"/>
</dbReference>
<evidence type="ECO:0000313" key="5">
    <source>
        <dbReference type="Proteomes" id="UP001595953"/>
    </source>
</evidence>
<dbReference type="Pfam" id="PF04397">
    <property type="entry name" value="LytTR"/>
    <property type="match status" value="1"/>
</dbReference>
<dbReference type="PANTHER" id="PTHR37299">
    <property type="entry name" value="TRANSCRIPTIONAL REGULATOR-RELATED"/>
    <property type="match status" value="1"/>
</dbReference>
<dbReference type="InterPro" id="IPR046947">
    <property type="entry name" value="LytR-like"/>
</dbReference>
<dbReference type="EMBL" id="JBHSGP010000013">
    <property type="protein sequence ID" value="MFC4722181.1"/>
    <property type="molecule type" value="Genomic_DNA"/>
</dbReference>
<reference evidence="5" key="1">
    <citation type="journal article" date="2019" name="Int. J. Syst. Evol. Microbiol.">
        <title>The Global Catalogue of Microorganisms (GCM) 10K type strain sequencing project: providing services to taxonomists for standard genome sequencing and annotation.</title>
        <authorList>
            <consortium name="The Broad Institute Genomics Platform"/>
            <consortium name="The Broad Institute Genome Sequencing Center for Infectious Disease"/>
            <person name="Wu L."/>
            <person name="Ma J."/>
        </authorList>
    </citation>
    <scope>NUCLEOTIDE SEQUENCE [LARGE SCALE GENOMIC DNA]</scope>
    <source>
        <strain evidence="5">CCUG 63682</strain>
    </source>
</reference>
<dbReference type="SMART" id="SM00448">
    <property type="entry name" value="REC"/>
    <property type="match status" value="1"/>
</dbReference>
<dbReference type="PANTHER" id="PTHR37299:SF1">
    <property type="entry name" value="STAGE 0 SPORULATION PROTEIN A HOMOLOG"/>
    <property type="match status" value="1"/>
</dbReference>
<dbReference type="PROSITE" id="PS50930">
    <property type="entry name" value="HTH_LYTTR"/>
    <property type="match status" value="1"/>
</dbReference>
<feature type="domain" description="HTH LytTR-type" evidence="3">
    <location>
        <begin position="145"/>
        <end position="214"/>
    </location>
</feature>
<protein>
    <submittedName>
        <fullName evidence="4">LytR/AlgR family response regulator transcription factor</fullName>
    </submittedName>
</protein>
<accession>A0ABV9N1N2</accession>
<keyword evidence="5" id="KW-1185">Reference proteome</keyword>
<dbReference type="Proteomes" id="UP001595953">
    <property type="component" value="Unassembled WGS sequence"/>
</dbReference>
<evidence type="ECO:0000256" key="1">
    <source>
        <dbReference type="PROSITE-ProRule" id="PRU00169"/>
    </source>
</evidence>
<dbReference type="Gene3D" id="3.40.50.2300">
    <property type="match status" value="1"/>
</dbReference>
<evidence type="ECO:0000259" key="3">
    <source>
        <dbReference type="PROSITE" id="PS50930"/>
    </source>
</evidence>
<dbReference type="SUPFAM" id="SSF52172">
    <property type="entry name" value="CheY-like"/>
    <property type="match status" value="1"/>
</dbReference>
<sequence length="243" mass="28396">MKPYDNIKPRCLIVDDEPLARDVLRRYLLKLPVLELVGECSNAIDAFVFLQANEVDILFLDIRMPELLGTELIQSIKNPPKVIFTTAYKEYALDGFELDAIDYLLKPIRFERFLKAVNKALPGYENALLSNEPFDLEKKSGIDSIYLRIDRKQVRIVLDEILYIESDKDYIKIFTNDKMHVCRQTISSLEAMIDKHKFVRIHRSFIVPIDKIKSYTHELVEINKKELPIGKLYLNQFLKMVKS</sequence>
<comment type="caution">
    <text evidence="4">The sequence shown here is derived from an EMBL/GenBank/DDBJ whole genome shotgun (WGS) entry which is preliminary data.</text>
</comment>
<dbReference type="RefSeq" id="WP_387962484.1">
    <property type="nucleotide sequence ID" value="NZ_JBHSGP010000013.1"/>
</dbReference>
<dbReference type="SMART" id="SM00850">
    <property type="entry name" value="LytTR"/>
    <property type="match status" value="1"/>
</dbReference>
<feature type="domain" description="Response regulatory" evidence="2">
    <location>
        <begin position="10"/>
        <end position="121"/>
    </location>
</feature>
<name>A0ABV9N1N2_9FLAO</name>